<dbReference type="InterPro" id="IPR000531">
    <property type="entry name" value="Beta-barrel_TonB"/>
</dbReference>
<gene>
    <name evidence="15" type="ORF">E0W69_003080</name>
</gene>
<dbReference type="AlphaFoldDB" id="A0A5P2G0P1"/>
<dbReference type="RefSeq" id="WP_131328577.1">
    <property type="nucleotide sequence ID" value="NZ_CP044016.1"/>
</dbReference>
<feature type="signal peptide" evidence="12">
    <location>
        <begin position="1"/>
        <end position="22"/>
    </location>
</feature>
<dbReference type="Pfam" id="PF13715">
    <property type="entry name" value="CarbopepD_reg_2"/>
    <property type="match status" value="1"/>
</dbReference>
<evidence type="ECO:0000313" key="16">
    <source>
        <dbReference type="Proteomes" id="UP000292424"/>
    </source>
</evidence>
<dbReference type="Gene3D" id="2.40.170.20">
    <property type="entry name" value="TonB-dependent receptor, beta-barrel domain"/>
    <property type="match status" value="1"/>
</dbReference>
<evidence type="ECO:0000259" key="14">
    <source>
        <dbReference type="Pfam" id="PF07715"/>
    </source>
</evidence>
<keyword evidence="16" id="KW-1185">Reference proteome</keyword>
<dbReference type="Pfam" id="PF00593">
    <property type="entry name" value="TonB_dep_Rec_b-barrel"/>
    <property type="match status" value="1"/>
</dbReference>
<dbReference type="SUPFAM" id="SSF49464">
    <property type="entry name" value="Carboxypeptidase regulatory domain-like"/>
    <property type="match status" value="1"/>
</dbReference>
<feature type="chain" id="PRO_5024329920" evidence="12">
    <location>
        <begin position="23"/>
        <end position="1047"/>
    </location>
</feature>
<dbReference type="InterPro" id="IPR008969">
    <property type="entry name" value="CarboxyPept-like_regulatory"/>
</dbReference>
<dbReference type="InterPro" id="IPR037066">
    <property type="entry name" value="Plug_dom_sf"/>
</dbReference>
<proteinExistence type="inferred from homology"/>
<keyword evidence="3 10" id="KW-1134">Transmembrane beta strand</keyword>
<dbReference type="InterPro" id="IPR012910">
    <property type="entry name" value="Plug_dom"/>
</dbReference>
<evidence type="ECO:0000256" key="6">
    <source>
        <dbReference type="ARBA" id="ARBA00023077"/>
    </source>
</evidence>
<dbReference type="InterPro" id="IPR036942">
    <property type="entry name" value="Beta-barrel_TonB_sf"/>
</dbReference>
<dbReference type="InterPro" id="IPR023996">
    <property type="entry name" value="TonB-dep_OMP_SusC/RagA"/>
</dbReference>
<evidence type="ECO:0000256" key="3">
    <source>
        <dbReference type="ARBA" id="ARBA00022452"/>
    </source>
</evidence>
<dbReference type="InterPro" id="IPR023997">
    <property type="entry name" value="TonB-dep_OMP_SusC/RagA_CS"/>
</dbReference>
<dbReference type="Proteomes" id="UP000292424">
    <property type="component" value="Chromosome"/>
</dbReference>
<dbReference type="InterPro" id="IPR039426">
    <property type="entry name" value="TonB-dep_rcpt-like"/>
</dbReference>
<feature type="domain" description="TonB-dependent receptor plug" evidence="14">
    <location>
        <begin position="122"/>
        <end position="227"/>
    </location>
</feature>
<evidence type="ECO:0000313" key="15">
    <source>
        <dbReference type="EMBL" id="QES87689.1"/>
    </source>
</evidence>
<name>A0A5P2G0P1_9BACT</name>
<reference evidence="15 16" key="1">
    <citation type="submission" date="2019-09" db="EMBL/GenBank/DDBJ databases">
        <title>Complete genome sequence of Arachidicoccus sp. B3-10 isolated from apple orchard soil.</title>
        <authorList>
            <person name="Kim H.S."/>
            <person name="Han K.-I."/>
            <person name="Suh M.K."/>
            <person name="Lee K.C."/>
            <person name="Eom M.K."/>
            <person name="Kim J.-S."/>
            <person name="Kang S.W."/>
            <person name="Sin Y."/>
            <person name="Lee J.-S."/>
        </authorList>
    </citation>
    <scope>NUCLEOTIDE SEQUENCE [LARGE SCALE GENOMIC DNA]</scope>
    <source>
        <strain evidence="15 16">B3-10</strain>
    </source>
</reference>
<evidence type="ECO:0000256" key="1">
    <source>
        <dbReference type="ARBA" id="ARBA00004571"/>
    </source>
</evidence>
<keyword evidence="5 12" id="KW-0732">Signal</keyword>
<evidence type="ECO:0000256" key="8">
    <source>
        <dbReference type="ARBA" id="ARBA00023170"/>
    </source>
</evidence>
<dbReference type="GO" id="GO:0044718">
    <property type="term" value="P:siderophore transmembrane transport"/>
    <property type="evidence" value="ECO:0007669"/>
    <property type="project" value="TreeGrafter"/>
</dbReference>
<dbReference type="NCBIfam" id="TIGR04056">
    <property type="entry name" value="OMP_RagA_SusC"/>
    <property type="match status" value="1"/>
</dbReference>
<evidence type="ECO:0000256" key="2">
    <source>
        <dbReference type="ARBA" id="ARBA00022448"/>
    </source>
</evidence>
<dbReference type="EMBL" id="CP044016">
    <property type="protein sequence ID" value="QES87689.1"/>
    <property type="molecule type" value="Genomic_DNA"/>
</dbReference>
<evidence type="ECO:0000256" key="10">
    <source>
        <dbReference type="PROSITE-ProRule" id="PRU01360"/>
    </source>
</evidence>
<dbReference type="Pfam" id="PF07715">
    <property type="entry name" value="Plug"/>
    <property type="match status" value="1"/>
</dbReference>
<evidence type="ECO:0000256" key="9">
    <source>
        <dbReference type="ARBA" id="ARBA00023237"/>
    </source>
</evidence>
<keyword evidence="9 10" id="KW-0998">Cell outer membrane</keyword>
<keyword evidence="8 15" id="KW-0675">Receptor</keyword>
<dbReference type="NCBIfam" id="TIGR04057">
    <property type="entry name" value="SusC_RagA_signa"/>
    <property type="match status" value="1"/>
</dbReference>
<evidence type="ECO:0000256" key="7">
    <source>
        <dbReference type="ARBA" id="ARBA00023136"/>
    </source>
</evidence>
<dbReference type="PANTHER" id="PTHR30069:SF29">
    <property type="entry name" value="HEMOGLOBIN AND HEMOGLOBIN-HAPTOGLOBIN-BINDING PROTEIN 1-RELATED"/>
    <property type="match status" value="1"/>
</dbReference>
<evidence type="ECO:0000259" key="13">
    <source>
        <dbReference type="Pfam" id="PF00593"/>
    </source>
</evidence>
<keyword evidence="4 10" id="KW-0812">Transmembrane</keyword>
<evidence type="ECO:0000256" key="5">
    <source>
        <dbReference type="ARBA" id="ARBA00022729"/>
    </source>
</evidence>
<comment type="similarity">
    <text evidence="10 11">Belongs to the TonB-dependent receptor family.</text>
</comment>
<keyword evidence="6 11" id="KW-0798">TonB box</keyword>
<evidence type="ECO:0000256" key="12">
    <source>
        <dbReference type="SAM" id="SignalP"/>
    </source>
</evidence>
<evidence type="ECO:0000256" key="4">
    <source>
        <dbReference type="ARBA" id="ARBA00022692"/>
    </source>
</evidence>
<dbReference type="OrthoDB" id="9768177at2"/>
<comment type="subcellular location">
    <subcellularLocation>
        <location evidence="1 10">Cell outer membrane</location>
        <topology evidence="1 10">Multi-pass membrane protein</topology>
    </subcellularLocation>
</comment>
<evidence type="ECO:0000256" key="11">
    <source>
        <dbReference type="RuleBase" id="RU003357"/>
    </source>
</evidence>
<dbReference type="Gene3D" id="2.170.130.10">
    <property type="entry name" value="TonB-dependent receptor, plug domain"/>
    <property type="match status" value="1"/>
</dbReference>
<dbReference type="GO" id="GO:0009279">
    <property type="term" value="C:cell outer membrane"/>
    <property type="evidence" value="ECO:0007669"/>
    <property type="project" value="UniProtKB-SubCell"/>
</dbReference>
<accession>A0A5P2G0P1</accession>
<dbReference type="KEGG" id="arac:E0W69_003080"/>
<dbReference type="GO" id="GO:0015344">
    <property type="term" value="F:siderophore uptake transmembrane transporter activity"/>
    <property type="evidence" value="ECO:0007669"/>
    <property type="project" value="TreeGrafter"/>
</dbReference>
<protein>
    <submittedName>
        <fullName evidence="15">TonB-dependent receptor</fullName>
    </submittedName>
</protein>
<organism evidence="15 16">
    <name type="scientific">Rhizosphaericola mali</name>
    <dbReference type="NCBI Taxonomy" id="2545455"/>
    <lineage>
        <taxon>Bacteria</taxon>
        <taxon>Pseudomonadati</taxon>
        <taxon>Bacteroidota</taxon>
        <taxon>Chitinophagia</taxon>
        <taxon>Chitinophagales</taxon>
        <taxon>Chitinophagaceae</taxon>
        <taxon>Rhizosphaericola</taxon>
    </lineage>
</organism>
<keyword evidence="7 10" id="KW-0472">Membrane</keyword>
<keyword evidence="2 10" id="KW-0813">Transport</keyword>
<dbReference type="PANTHER" id="PTHR30069">
    <property type="entry name" value="TONB-DEPENDENT OUTER MEMBRANE RECEPTOR"/>
    <property type="match status" value="1"/>
</dbReference>
<feature type="domain" description="TonB-dependent receptor-like beta-barrel" evidence="13">
    <location>
        <begin position="409"/>
        <end position="1008"/>
    </location>
</feature>
<sequence>MKKNLVVVFRMLLILISFQFTAVYGQDKVQTIHGKITSPTGTPLSNVAISSSSPIGNTMSNDSGEFDIKAKVGATIQFTLIGYIVQSKTVSDSTNVLDIILTESLGKLDDVIVVGYGTQKRADVTGAVSTVKASDLTGAPVMRVEQSLQGRTSGLTISTASGQPGSASTVRVRGTTSINNSDPLYIVDGVQIDGGIDYLNQNDIESITVLKDAASAAIYGSRAASGVILVTTKQGRAGAMKISYNGYYGLQRTSKKLSLANATQYATLRNEAQINDGNSPIFADPSSYGKGTDWQSEIFDNHAPIQDHEISISGGSDKNSYYSSFGYYDQKGIVTPDISWYKRFTMRINTSFKPTKWITFGENLSYSYIKNQGLGNTNSEFGGPLSSAINLDPITPAIVTDTTLLSNTNYPYYAQLLAHPNAVVRDANGNVYGLSKYVQQEMANPLAYVQTQMGNYNWSHNIIANAFLEIKPVEGLTLKSTISGKLAFYGSNSFTPLYYLSPSNSNLNTANMYRESDNTFLWLWENTANYNLKLGNHNFTILAGQSSQQQSGSGLNVNFIGLPVNNYQDASPNFALTPTNRIGAGFDNQPYTLQSFFGRLNYDYDGRYLVTAIVRRDGSSKFGPNNKYGTFPSLSLGWVASKESFWPTNNVVDYLKIRGSWGKVGNEQSLGSYYYISTLSGGANYPLSSDGTINIGYRPNAPANPDLKWEQTTQTDLGIDINFLKRFNLTFDWFRKVTSDMLLQVQVPGYVGAYGNPYGNIASLRNKGFEFELGYNNNIGDFNYRLNGNASYVKNMITDLGQNEFLTAGSVQSSSYEIARTTVGQPIGAFYGFETNGVFQNQQQIDNYKSANGTIIQPNAKPGDFIWKDLNGDGVINDKDRTFLGNPTPTWTYGITISANYKNFDIVALGQGAGGNKVYQALRRLDIASANYSTAALNRWTGEGTSNDYPRLTDADPNHNYSNPSNFYLSSGNYFRLKNLQLGYTFRDGILAKAGITKLRVYLSGNNLVTFTKYAGYDPEIGGSSYGIDRGVYPQAKSYILGASVNF</sequence>
<dbReference type="SUPFAM" id="SSF56935">
    <property type="entry name" value="Porins"/>
    <property type="match status" value="1"/>
</dbReference>
<dbReference type="PROSITE" id="PS52016">
    <property type="entry name" value="TONB_DEPENDENT_REC_3"/>
    <property type="match status" value="1"/>
</dbReference>